<evidence type="ECO:0008006" key="4">
    <source>
        <dbReference type="Google" id="ProtNLM"/>
    </source>
</evidence>
<dbReference type="HOGENOM" id="CLU_013871_2_2_1"/>
<dbReference type="InParanoid" id="A0A0C3DZI5"/>
<proteinExistence type="predicted"/>
<feature type="compositionally biased region" description="Low complexity" evidence="1">
    <location>
        <begin position="73"/>
        <end position="90"/>
    </location>
</feature>
<reference evidence="3" key="2">
    <citation type="submission" date="2015-01" db="EMBL/GenBank/DDBJ databases">
        <title>Evolutionary Origins and Diversification of the Mycorrhizal Mutualists.</title>
        <authorList>
            <consortium name="DOE Joint Genome Institute"/>
            <consortium name="Mycorrhizal Genomics Consortium"/>
            <person name="Kohler A."/>
            <person name="Kuo A."/>
            <person name="Nagy L.G."/>
            <person name="Floudas D."/>
            <person name="Copeland A."/>
            <person name="Barry K.W."/>
            <person name="Cichocki N."/>
            <person name="Veneault-Fourrey C."/>
            <person name="LaButti K."/>
            <person name="Lindquist E.A."/>
            <person name="Lipzen A."/>
            <person name="Lundell T."/>
            <person name="Morin E."/>
            <person name="Murat C."/>
            <person name="Riley R."/>
            <person name="Ohm R."/>
            <person name="Sun H."/>
            <person name="Tunlid A."/>
            <person name="Henrissat B."/>
            <person name="Grigoriev I.V."/>
            <person name="Hibbett D.S."/>
            <person name="Martin F."/>
        </authorList>
    </citation>
    <scope>NUCLEOTIDE SEQUENCE [LARGE SCALE GENOMIC DNA]</scope>
    <source>
        <strain evidence="3">Foug A</strain>
    </source>
</reference>
<dbReference type="OrthoDB" id="4062651at2759"/>
<accession>A0A0C3DZI5</accession>
<evidence type="ECO:0000313" key="3">
    <source>
        <dbReference type="Proteomes" id="UP000053989"/>
    </source>
</evidence>
<dbReference type="Gene3D" id="1.10.510.10">
    <property type="entry name" value="Transferase(Phosphotransferase) domain 1"/>
    <property type="match status" value="1"/>
</dbReference>
<reference evidence="2 3" key="1">
    <citation type="submission" date="2014-04" db="EMBL/GenBank/DDBJ databases">
        <authorList>
            <consortium name="DOE Joint Genome Institute"/>
            <person name="Kuo A."/>
            <person name="Kohler A."/>
            <person name="Nagy L.G."/>
            <person name="Floudas D."/>
            <person name="Copeland A."/>
            <person name="Barry K.W."/>
            <person name="Cichocki N."/>
            <person name="Veneault-Fourrey C."/>
            <person name="LaButti K."/>
            <person name="Lindquist E.A."/>
            <person name="Lipzen A."/>
            <person name="Lundell T."/>
            <person name="Morin E."/>
            <person name="Murat C."/>
            <person name="Sun H."/>
            <person name="Tunlid A."/>
            <person name="Henrissat B."/>
            <person name="Grigoriev I.V."/>
            <person name="Hibbett D.S."/>
            <person name="Martin F."/>
            <person name="Nordberg H.P."/>
            <person name="Cantor M.N."/>
            <person name="Hua S.X."/>
        </authorList>
    </citation>
    <scope>NUCLEOTIDE SEQUENCE [LARGE SCALE GENOMIC DNA]</scope>
    <source>
        <strain evidence="2 3">Foug A</strain>
    </source>
</reference>
<evidence type="ECO:0000256" key="1">
    <source>
        <dbReference type="SAM" id="MobiDB-lite"/>
    </source>
</evidence>
<dbReference type="EMBL" id="KN822020">
    <property type="protein sequence ID" value="KIM65970.1"/>
    <property type="molecule type" value="Genomic_DNA"/>
</dbReference>
<evidence type="ECO:0000313" key="2">
    <source>
        <dbReference type="EMBL" id="KIM65970.1"/>
    </source>
</evidence>
<dbReference type="Proteomes" id="UP000053989">
    <property type="component" value="Unassembled WGS sequence"/>
</dbReference>
<protein>
    <recommendedName>
        <fullName evidence="4">Fungal-type protein kinase domain-containing protein</fullName>
    </recommendedName>
</protein>
<dbReference type="AlphaFoldDB" id="A0A0C3DZI5"/>
<feature type="region of interest" description="Disordered" evidence="1">
    <location>
        <begin position="67"/>
        <end position="105"/>
    </location>
</feature>
<name>A0A0C3DZI5_9AGAM</name>
<sequence length="512" mass="57674">MSLFSKRIVSLSKLFKPTVSDRLASLSHTDFRTTVILKARRPPSSQVIAGEDLTDEGDPIKVARNEFLKGRSSKAPSDSSPPSSFRGSQRNTTTQIRCGRPRDPEETIPATLLHPVFGQFLDDCKTHSITEEDNVFIGKFANAMSKVYDNEKERVDRVNGVLASYKIGLRVTAKKGTQDYQVDGDLSVGEYRYVIAEFRNEAAASVSEPYMQAAAYYLERTRTQVLENTGSPLPCFLLVLFGPYVVFAGAVWNLRPAVQILSTPLAFNYHSTDTDNQIAAARHMFAFRKAVRSLKQYYEVLAVNGLSNTLSQPSLFPYPTSYMSPADGSKKTFRYRERVKDDHKLLFFGTLVEDSGTEWLTTKLKMTLTADAKTTRIFDSHGQPFLTGQRLLSGNNLHWFPALSRCSPLLLLYRLPKSAFEEIRNQLIRLHDNGFVHGDVRDVNIMARKGAGSTVQLMIIDFDWAGKINVARYPPYVNRKDIDRPDGARDGEPILAAHDHWMLDDMIRKKGR</sequence>
<dbReference type="InterPro" id="IPR011009">
    <property type="entry name" value="Kinase-like_dom_sf"/>
</dbReference>
<organism evidence="2 3">
    <name type="scientific">Scleroderma citrinum Foug A</name>
    <dbReference type="NCBI Taxonomy" id="1036808"/>
    <lineage>
        <taxon>Eukaryota</taxon>
        <taxon>Fungi</taxon>
        <taxon>Dikarya</taxon>
        <taxon>Basidiomycota</taxon>
        <taxon>Agaricomycotina</taxon>
        <taxon>Agaricomycetes</taxon>
        <taxon>Agaricomycetidae</taxon>
        <taxon>Boletales</taxon>
        <taxon>Sclerodermatineae</taxon>
        <taxon>Sclerodermataceae</taxon>
        <taxon>Scleroderma</taxon>
    </lineage>
</organism>
<dbReference type="SUPFAM" id="SSF56112">
    <property type="entry name" value="Protein kinase-like (PK-like)"/>
    <property type="match status" value="1"/>
</dbReference>
<keyword evidence="3" id="KW-1185">Reference proteome</keyword>
<gene>
    <name evidence="2" type="ORF">SCLCIDRAFT_111763</name>
</gene>